<sequence length="115" mass="12959">MKSHLSSIIMMTSFLLAFMLVLHESHATRTMIAKKRALENPSVKEKLLYEKDTLNAREMPPSEAKPTAKSRILSSSSSSKQTLENLRVKEKNPHKNVESSVRTVPPSRSNPTQNK</sequence>
<comment type="caution">
    <text evidence="3">The sequence shown here is derived from an EMBL/GenBank/DDBJ whole genome shotgun (WGS) entry which is preliminary data.</text>
</comment>
<keyword evidence="4" id="KW-1185">Reference proteome</keyword>
<keyword evidence="2" id="KW-0732">Signal</keyword>
<gene>
    <name evidence="3" type="ORF">SHERM_25082</name>
</gene>
<protein>
    <submittedName>
        <fullName evidence="3">Uncharacterized protein</fullName>
    </submittedName>
</protein>
<feature type="compositionally biased region" description="Polar residues" evidence="1">
    <location>
        <begin position="98"/>
        <end position="115"/>
    </location>
</feature>
<feature type="region of interest" description="Disordered" evidence="1">
    <location>
        <begin position="50"/>
        <end position="115"/>
    </location>
</feature>
<evidence type="ECO:0000313" key="4">
    <source>
        <dbReference type="Proteomes" id="UP001153555"/>
    </source>
</evidence>
<evidence type="ECO:0000256" key="1">
    <source>
        <dbReference type="SAM" id="MobiDB-lite"/>
    </source>
</evidence>
<proteinExistence type="predicted"/>
<name>A0A9N7RHC9_STRHE</name>
<reference evidence="3" key="1">
    <citation type="submission" date="2019-12" db="EMBL/GenBank/DDBJ databases">
        <authorList>
            <person name="Scholes J."/>
        </authorList>
    </citation>
    <scope>NUCLEOTIDE SEQUENCE</scope>
</reference>
<dbReference type="AlphaFoldDB" id="A0A9N7RHC9"/>
<evidence type="ECO:0000256" key="2">
    <source>
        <dbReference type="SAM" id="SignalP"/>
    </source>
</evidence>
<dbReference type="EMBL" id="CACSLK010027773">
    <property type="protein sequence ID" value="CAA0829512.1"/>
    <property type="molecule type" value="Genomic_DNA"/>
</dbReference>
<organism evidence="3 4">
    <name type="scientific">Striga hermonthica</name>
    <name type="common">Purple witchweed</name>
    <name type="synonym">Buchnera hermonthica</name>
    <dbReference type="NCBI Taxonomy" id="68872"/>
    <lineage>
        <taxon>Eukaryota</taxon>
        <taxon>Viridiplantae</taxon>
        <taxon>Streptophyta</taxon>
        <taxon>Embryophyta</taxon>
        <taxon>Tracheophyta</taxon>
        <taxon>Spermatophyta</taxon>
        <taxon>Magnoliopsida</taxon>
        <taxon>eudicotyledons</taxon>
        <taxon>Gunneridae</taxon>
        <taxon>Pentapetalae</taxon>
        <taxon>asterids</taxon>
        <taxon>lamiids</taxon>
        <taxon>Lamiales</taxon>
        <taxon>Orobanchaceae</taxon>
        <taxon>Buchnereae</taxon>
        <taxon>Striga</taxon>
    </lineage>
</organism>
<evidence type="ECO:0000313" key="3">
    <source>
        <dbReference type="EMBL" id="CAA0829512.1"/>
    </source>
</evidence>
<dbReference type="OrthoDB" id="1431686at2759"/>
<feature type="chain" id="PRO_5040270115" evidence="2">
    <location>
        <begin position="28"/>
        <end position="115"/>
    </location>
</feature>
<feature type="signal peptide" evidence="2">
    <location>
        <begin position="1"/>
        <end position="27"/>
    </location>
</feature>
<accession>A0A9N7RHC9</accession>
<feature type="compositionally biased region" description="Basic and acidic residues" evidence="1">
    <location>
        <begin position="86"/>
        <end position="97"/>
    </location>
</feature>
<dbReference type="Proteomes" id="UP001153555">
    <property type="component" value="Unassembled WGS sequence"/>
</dbReference>